<evidence type="ECO:0000313" key="3">
    <source>
        <dbReference type="Proteomes" id="UP001175271"/>
    </source>
</evidence>
<dbReference type="AlphaFoldDB" id="A0AA39M1W9"/>
<protein>
    <submittedName>
        <fullName evidence="2">Uncharacterized protein</fullName>
    </submittedName>
</protein>
<organism evidence="2 3">
    <name type="scientific">Steinernema hermaphroditum</name>
    <dbReference type="NCBI Taxonomy" id="289476"/>
    <lineage>
        <taxon>Eukaryota</taxon>
        <taxon>Metazoa</taxon>
        <taxon>Ecdysozoa</taxon>
        <taxon>Nematoda</taxon>
        <taxon>Chromadorea</taxon>
        <taxon>Rhabditida</taxon>
        <taxon>Tylenchina</taxon>
        <taxon>Panagrolaimomorpha</taxon>
        <taxon>Strongyloidoidea</taxon>
        <taxon>Steinernematidae</taxon>
        <taxon>Steinernema</taxon>
    </lineage>
</organism>
<dbReference type="EMBL" id="JAUCMV010000002">
    <property type="protein sequence ID" value="KAK0417783.1"/>
    <property type="molecule type" value="Genomic_DNA"/>
</dbReference>
<sequence>MLRRNGILFRKVTAADSEALKKFMLEHLPKASPICQALQFEAEDYEAMYFPRISESLPLNLESLRPRHRRVFGGARRLPSRQLLPPRSLQESADPKEGDQEGADSRGSLGVAEGQILGDVSSGDQLGHPRRELLCEEGLPEAGNRGDFRGVDVPRGGRTGKKSFPYKEAFDAHGIAFEGAFGDGTSKAILQFRSNSEDVCQKLLRSKL</sequence>
<keyword evidence="3" id="KW-1185">Reference proteome</keyword>
<evidence type="ECO:0000313" key="2">
    <source>
        <dbReference type="EMBL" id="KAK0417783.1"/>
    </source>
</evidence>
<feature type="compositionally biased region" description="Low complexity" evidence="1">
    <location>
        <begin position="76"/>
        <end position="90"/>
    </location>
</feature>
<dbReference type="Proteomes" id="UP001175271">
    <property type="component" value="Unassembled WGS sequence"/>
</dbReference>
<comment type="caution">
    <text evidence="2">The sequence shown here is derived from an EMBL/GenBank/DDBJ whole genome shotgun (WGS) entry which is preliminary data.</text>
</comment>
<accession>A0AA39M1W9</accession>
<feature type="region of interest" description="Disordered" evidence="1">
    <location>
        <begin position="144"/>
        <end position="163"/>
    </location>
</feature>
<reference evidence="2" key="1">
    <citation type="submission" date="2023-06" db="EMBL/GenBank/DDBJ databases">
        <title>Genomic analysis of the entomopathogenic nematode Steinernema hermaphroditum.</title>
        <authorList>
            <person name="Schwarz E.M."/>
            <person name="Heppert J.K."/>
            <person name="Baniya A."/>
            <person name="Schwartz H.T."/>
            <person name="Tan C.-H."/>
            <person name="Antoshechkin I."/>
            <person name="Sternberg P.W."/>
            <person name="Goodrich-Blair H."/>
            <person name="Dillman A.R."/>
        </authorList>
    </citation>
    <scope>NUCLEOTIDE SEQUENCE</scope>
    <source>
        <strain evidence="2">PS9179</strain>
        <tissue evidence="2">Whole animal</tissue>
    </source>
</reference>
<feature type="region of interest" description="Disordered" evidence="1">
    <location>
        <begin position="75"/>
        <end position="107"/>
    </location>
</feature>
<proteinExistence type="predicted"/>
<gene>
    <name evidence="2" type="ORF">QR680_013209</name>
</gene>
<name>A0AA39M1W9_9BILA</name>
<evidence type="ECO:0000256" key="1">
    <source>
        <dbReference type="SAM" id="MobiDB-lite"/>
    </source>
</evidence>